<feature type="transmembrane region" description="Helical" evidence="1">
    <location>
        <begin position="120"/>
        <end position="143"/>
    </location>
</feature>
<protein>
    <submittedName>
        <fullName evidence="2">Heptaprenyl diphosphate synthase</fullName>
    </submittedName>
</protein>
<reference evidence="2 3" key="1">
    <citation type="submission" date="2019-03" db="EMBL/GenBank/DDBJ databases">
        <title>Genomic Encyclopedia of Type Strains, Phase IV (KMG-IV): sequencing the most valuable type-strain genomes for metagenomic binning, comparative biology and taxonomic classification.</title>
        <authorList>
            <person name="Goeker M."/>
        </authorList>
    </citation>
    <scope>NUCLEOTIDE SEQUENCE [LARGE SCALE GENOMIC DNA]</scope>
    <source>
        <strain evidence="2 3">DSM 25287</strain>
    </source>
</reference>
<evidence type="ECO:0000313" key="2">
    <source>
        <dbReference type="EMBL" id="TCO81524.1"/>
    </source>
</evidence>
<feature type="transmembrane region" description="Helical" evidence="1">
    <location>
        <begin position="94"/>
        <end position="114"/>
    </location>
</feature>
<dbReference type="AlphaFoldDB" id="A0A4R2L4J4"/>
<evidence type="ECO:0000256" key="1">
    <source>
        <dbReference type="SAM" id="Phobius"/>
    </source>
</evidence>
<keyword evidence="1" id="KW-1133">Transmembrane helix</keyword>
<organism evidence="2 3">
    <name type="scientific">Plasticicumulans lactativorans</name>
    <dbReference type="NCBI Taxonomy" id="1133106"/>
    <lineage>
        <taxon>Bacteria</taxon>
        <taxon>Pseudomonadati</taxon>
        <taxon>Pseudomonadota</taxon>
        <taxon>Gammaproteobacteria</taxon>
        <taxon>Candidatus Competibacteraceae</taxon>
        <taxon>Plasticicumulans</taxon>
    </lineage>
</organism>
<dbReference type="EMBL" id="SLWY01000008">
    <property type="protein sequence ID" value="TCO81524.1"/>
    <property type="molecule type" value="Genomic_DNA"/>
</dbReference>
<keyword evidence="1" id="KW-0472">Membrane</keyword>
<accession>A0A4R2L4J4</accession>
<dbReference type="Gene3D" id="1.10.1760.20">
    <property type="match status" value="1"/>
</dbReference>
<dbReference type="InterPro" id="IPR010898">
    <property type="entry name" value="Hpre_diP_synth_I"/>
</dbReference>
<name>A0A4R2L4J4_9GAMM</name>
<dbReference type="RefSeq" id="WP_341540218.1">
    <property type="nucleotide sequence ID" value="NZ_SLWY01000008.1"/>
</dbReference>
<gene>
    <name evidence="2" type="ORF">EV699_108156</name>
</gene>
<comment type="caution">
    <text evidence="2">The sequence shown here is derived from an EMBL/GenBank/DDBJ whole genome shotgun (WGS) entry which is preliminary data.</text>
</comment>
<feature type="transmembrane region" description="Helical" evidence="1">
    <location>
        <begin position="155"/>
        <end position="173"/>
    </location>
</feature>
<keyword evidence="1" id="KW-0812">Transmembrane</keyword>
<keyword evidence="3" id="KW-1185">Reference proteome</keyword>
<sequence>MNAPPPAEPPPPAVLRLAVTAEDQRIAWFAALAIAVHLAEAALPSPLPGVKPGLANVVTLLVLERHGWAAAAWVAALRVLVGSLLLGTFLSPTFLLSAGGAAGSLAVLGLAARAGCFGAVGYGVLAACAHMAAQFALAWTLLIPHPALLKLLPPLMTVAVVTGLLSGIIARTVPAAEADAPPP</sequence>
<evidence type="ECO:0000313" key="3">
    <source>
        <dbReference type="Proteomes" id="UP000295765"/>
    </source>
</evidence>
<proteinExistence type="predicted"/>
<dbReference type="Proteomes" id="UP000295765">
    <property type="component" value="Unassembled WGS sequence"/>
</dbReference>
<dbReference type="Pfam" id="PF07456">
    <property type="entry name" value="Hpre_diP_synt_I"/>
    <property type="match status" value="1"/>
</dbReference>